<dbReference type="AlphaFoldDB" id="A0A6L3VES9"/>
<dbReference type="CDD" id="cd02209">
    <property type="entry name" value="cupin_XRE_C"/>
    <property type="match status" value="1"/>
</dbReference>
<evidence type="ECO:0000313" key="4">
    <source>
        <dbReference type="Proteomes" id="UP000481030"/>
    </source>
</evidence>
<protein>
    <submittedName>
        <fullName evidence="3">Cupin domain-containing protein</fullName>
    </submittedName>
</protein>
<sequence>MTRTDLVVLLPNNQKVTSSTHKGQEFVYVLEGTLTLVHNDEEYNLESGDSFHMDSMTPHTWFNHTNEAVKLLYVYSISSNVIH</sequence>
<evidence type="ECO:0000313" key="3">
    <source>
        <dbReference type="EMBL" id="KAB2338983.1"/>
    </source>
</evidence>
<evidence type="ECO:0000259" key="2">
    <source>
        <dbReference type="Pfam" id="PF07883"/>
    </source>
</evidence>
<feature type="domain" description="Cupin type-2" evidence="2">
    <location>
        <begin position="7"/>
        <end position="75"/>
    </location>
</feature>
<proteinExistence type="predicted"/>
<dbReference type="InterPro" id="IPR014710">
    <property type="entry name" value="RmlC-like_jellyroll"/>
</dbReference>
<dbReference type="InterPro" id="IPR013096">
    <property type="entry name" value="Cupin_2"/>
</dbReference>
<dbReference type="GO" id="GO:0003677">
    <property type="term" value="F:DNA binding"/>
    <property type="evidence" value="ECO:0007669"/>
    <property type="project" value="UniProtKB-KW"/>
</dbReference>
<dbReference type="GO" id="GO:0003700">
    <property type="term" value="F:DNA-binding transcription factor activity"/>
    <property type="evidence" value="ECO:0007669"/>
    <property type="project" value="TreeGrafter"/>
</dbReference>
<dbReference type="InterPro" id="IPR050807">
    <property type="entry name" value="TransReg_Diox_bact_type"/>
</dbReference>
<comment type="caution">
    <text evidence="3">The sequence shown here is derived from an EMBL/GenBank/DDBJ whole genome shotgun (WGS) entry which is preliminary data.</text>
</comment>
<dbReference type="Proteomes" id="UP000481030">
    <property type="component" value="Unassembled WGS sequence"/>
</dbReference>
<gene>
    <name evidence="3" type="ORF">F7731_03160</name>
</gene>
<dbReference type="PANTHER" id="PTHR46797">
    <property type="entry name" value="HTH-TYPE TRANSCRIPTIONAL REGULATOR"/>
    <property type="match status" value="1"/>
</dbReference>
<name>A0A6L3VES9_9BACI</name>
<evidence type="ECO:0000256" key="1">
    <source>
        <dbReference type="ARBA" id="ARBA00023125"/>
    </source>
</evidence>
<dbReference type="Pfam" id="PF07883">
    <property type="entry name" value="Cupin_2"/>
    <property type="match status" value="1"/>
</dbReference>
<keyword evidence="1" id="KW-0238">DNA-binding</keyword>
<keyword evidence="4" id="KW-1185">Reference proteome</keyword>
<dbReference type="PANTHER" id="PTHR46797:SF25">
    <property type="entry name" value="TRANSCRIPTIONAL REGULATOR"/>
    <property type="match status" value="1"/>
</dbReference>
<dbReference type="GO" id="GO:0005829">
    <property type="term" value="C:cytosol"/>
    <property type="evidence" value="ECO:0007669"/>
    <property type="project" value="TreeGrafter"/>
</dbReference>
<dbReference type="Gene3D" id="2.60.120.10">
    <property type="entry name" value="Jelly Rolls"/>
    <property type="match status" value="1"/>
</dbReference>
<organism evidence="3 4">
    <name type="scientific">Cytobacillus depressus</name>
    <dbReference type="NCBI Taxonomy" id="1602942"/>
    <lineage>
        <taxon>Bacteria</taxon>
        <taxon>Bacillati</taxon>
        <taxon>Bacillota</taxon>
        <taxon>Bacilli</taxon>
        <taxon>Bacillales</taxon>
        <taxon>Bacillaceae</taxon>
        <taxon>Cytobacillus</taxon>
    </lineage>
</organism>
<dbReference type="SUPFAM" id="SSF51182">
    <property type="entry name" value="RmlC-like cupins"/>
    <property type="match status" value="1"/>
</dbReference>
<dbReference type="EMBL" id="WBOS01000001">
    <property type="protein sequence ID" value="KAB2338983.1"/>
    <property type="molecule type" value="Genomic_DNA"/>
</dbReference>
<dbReference type="OrthoDB" id="34624at2"/>
<dbReference type="InterPro" id="IPR011051">
    <property type="entry name" value="RmlC_Cupin_sf"/>
</dbReference>
<accession>A0A6L3VES9</accession>
<reference evidence="3 4" key="1">
    <citation type="journal article" date="2016" name="Antonie Van Leeuwenhoek">
        <title>Bacillus depressus sp. nov., isolated from soil of a sunflower field.</title>
        <authorList>
            <person name="Wei X."/>
            <person name="Xin D."/>
            <person name="Xin Y."/>
            <person name="Zhang H."/>
            <person name="Wang T."/>
            <person name="Zhang J."/>
        </authorList>
    </citation>
    <scope>NUCLEOTIDE SEQUENCE [LARGE SCALE GENOMIC DNA]</scope>
    <source>
        <strain evidence="3 4">BZ1</strain>
    </source>
</reference>